<reference evidence="1" key="1">
    <citation type="submission" date="2015-12" db="EMBL/GenBank/DDBJ databases">
        <title>De novo transcriptome assembly of four potential Pierce s Disease insect vectors from Arizona vineyards.</title>
        <authorList>
            <person name="Tassone E.E."/>
        </authorList>
    </citation>
    <scope>NUCLEOTIDE SEQUENCE</scope>
</reference>
<feature type="non-terminal residue" evidence="1">
    <location>
        <position position="1"/>
    </location>
</feature>
<dbReference type="AlphaFoldDB" id="A0A1B6DDE4"/>
<dbReference type="EMBL" id="GEDC01013638">
    <property type="protein sequence ID" value="JAS23660.1"/>
    <property type="molecule type" value="Transcribed_RNA"/>
</dbReference>
<name>A0A1B6DDE4_9HEMI</name>
<gene>
    <name evidence="1" type="ORF">g.45007</name>
</gene>
<sequence length="147" mass="16979">LSSRGTIVVFSLFLLITFIYPGQFTVKLMGIEEFFTDITTDIHNKLNGTCPEVCSNRSIIEQFGFLKLLVRQIVQLGKTDGQFFFGPDRPEVLKAVGAIDSEFVRINLTRRILKTVFGLKKNEVKVYQEVYDEIRRMLDDLKYTLEM</sequence>
<evidence type="ECO:0000313" key="1">
    <source>
        <dbReference type="EMBL" id="JAS23660.1"/>
    </source>
</evidence>
<protein>
    <submittedName>
        <fullName evidence="1">Uncharacterized protein</fullName>
    </submittedName>
</protein>
<proteinExistence type="predicted"/>
<accession>A0A1B6DDE4</accession>
<organism evidence="1">
    <name type="scientific">Clastoptera arizonana</name>
    <name type="common">Arizona spittle bug</name>
    <dbReference type="NCBI Taxonomy" id="38151"/>
    <lineage>
        <taxon>Eukaryota</taxon>
        <taxon>Metazoa</taxon>
        <taxon>Ecdysozoa</taxon>
        <taxon>Arthropoda</taxon>
        <taxon>Hexapoda</taxon>
        <taxon>Insecta</taxon>
        <taxon>Pterygota</taxon>
        <taxon>Neoptera</taxon>
        <taxon>Paraneoptera</taxon>
        <taxon>Hemiptera</taxon>
        <taxon>Auchenorrhyncha</taxon>
        <taxon>Cercopoidea</taxon>
        <taxon>Clastopteridae</taxon>
        <taxon>Clastoptera</taxon>
    </lineage>
</organism>